<dbReference type="PANTHER" id="PTHR43194">
    <property type="entry name" value="HYDROLASE ALPHA/BETA FOLD FAMILY"/>
    <property type="match status" value="1"/>
</dbReference>
<feature type="domain" description="AB hydrolase-1" evidence="1">
    <location>
        <begin position="9"/>
        <end position="232"/>
    </location>
</feature>
<name>A0AAE3N5J7_9BURK</name>
<dbReference type="PRINTS" id="PR00111">
    <property type="entry name" value="ABHYDROLASE"/>
</dbReference>
<gene>
    <name evidence="2" type="ORF">PGB34_07950</name>
</gene>
<proteinExistence type="predicted"/>
<sequence>MNAFQKPTLLLLPGLLCDHAVWREQQAALADEVDSLVIDYGQADSIEAMARLALSQVRSPVFSVAGHSMGGRVALEIARLAPQRLQRIALMDTGMDPIAEGAAGEREIQGRMSLLNTARESGMRAMGQAWARGMVHGERLDTPLFEEILAMIERKTPDIFAAQLKALIARPDARGVLADLQCPTLLLCGREDAWSPLARHEDMHARVPGSTLVVVEHSGHMSTMEQPAAVTQALRDWLAQPARLA</sequence>
<dbReference type="Proteomes" id="UP001212602">
    <property type="component" value="Unassembled WGS sequence"/>
</dbReference>
<dbReference type="InterPro" id="IPR050228">
    <property type="entry name" value="Carboxylesterase_BioH"/>
</dbReference>
<evidence type="ECO:0000259" key="1">
    <source>
        <dbReference type="Pfam" id="PF12697"/>
    </source>
</evidence>
<dbReference type="PANTHER" id="PTHR43194:SF5">
    <property type="entry name" value="PIMELOYL-[ACYL-CARRIER PROTEIN] METHYL ESTER ESTERASE"/>
    <property type="match status" value="1"/>
</dbReference>
<dbReference type="InterPro" id="IPR029058">
    <property type="entry name" value="AB_hydrolase_fold"/>
</dbReference>
<keyword evidence="3" id="KW-1185">Reference proteome</keyword>
<protein>
    <submittedName>
        <fullName evidence="2">Alpha/beta hydrolase</fullName>
    </submittedName>
</protein>
<dbReference type="InterPro" id="IPR000073">
    <property type="entry name" value="AB_hydrolase_1"/>
</dbReference>
<dbReference type="RefSeq" id="WP_271427520.1">
    <property type="nucleotide sequence ID" value="NZ_JAQIPB010000002.1"/>
</dbReference>
<accession>A0AAE3N5J7</accession>
<dbReference type="Pfam" id="PF12697">
    <property type="entry name" value="Abhydrolase_6"/>
    <property type="match status" value="1"/>
</dbReference>
<reference evidence="2" key="1">
    <citation type="submission" date="2023-01" db="EMBL/GenBank/DDBJ databases">
        <title>Xenophilus mangrovi sp. nov., isolated from soil of Mangrove nature reserve.</title>
        <authorList>
            <person name="Xu S."/>
            <person name="Liu Z."/>
            <person name="Xu Y."/>
        </authorList>
    </citation>
    <scope>NUCLEOTIDE SEQUENCE</scope>
    <source>
        <strain evidence="2">YW8</strain>
    </source>
</reference>
<dbReference type="Gene3D" id="3.40.50.1820">
    <property type="entry name" value="alpha/beta hydrolase"/>
    <property type="match status" value="1"/>
</dbReference>
<organism evidence="2 3">
    <name type="scientific">Xenophilus arseniciresistens</name>
    <dbReference type="NCBI Taxonomy" id="1283306"/>
    <lineage>
        <taxon>Bacteria</taxon>
        <taxon>Pseudomonadati</taxon>
        <taxon>Pseudomonadota</taxon>
        <taxon>Betaproteobacteria</taxon>
        <taxon>Burkholderiales</taxon>
        <taxon>Comamonadaceae</taxon>
        <taxon>Xenophilus</taxon>
    </lineage>
</organism>
<dbReference type="EMBL" id="JAQIPB010000002">
    <property type="protein sequence ID" value="MDA7416295.1"/>
    <property type="molecule type" value="Genomic_DNA"/>
</dbReference>
<dbReference type="SUPFAM" id="SSF53474">
    <property type="entry name" value="alpha/beta-Hydrolases"/>
    <property type="match status" value="1"/>
</dbReference>
<dbReference type="AlphaFoldDB" id="A0AAE3N5J7"/>
<evidence type="ECO:0000313" key="2">
    <source>
        <dbReference type="EMBL" id="MDA7416295.1"/>
    </source>
</evidence>
<keyword evidence="2" id="KW-0378">Hydrolase</keyword>
<dbReference type="GO" id="GO:0016787">
    <property type="term" value="F:hydrolase activity"/>
    <property type="evidence" value="ECO:0007669"/>
    <property type="project" value="UniProtKB-KW"/>
</dbReference>
<comment type="caution">
    <text evidence="2">The sequence shown here is derived from an EMBL/GenBank/DDBJ whole genome shotgun (WGS) entry which is preliminary data.</text>
</comment>
<evidence type="ECO:0000313" key="3">
    <source>
        <dbReference type="Proteomes" id="UP001212602"/>
    </source>
</evidence>